<dbReference type="Pfam" id="PF08281">
    <property type="entry name" value="Sigma70_r4_2"/>
    <property type="match status" value="1"/>
</dbReference>
<dbReference type="PROSITE" id="PS01063">
    <property type="entry name" value="SIGMA70_ECF"/>
    <property type="match status" value="1"/>
</dbReference>
<proteinExistence type="inferred from homology"/>
<evidence type="ECO:0000256" key="1">
    <source>
        <dbReference type="ARBA" id="ARBA00010641"/>
    </source>
</evidence>
<evidence type="ECO:0000256" key="2">
    <source>
        <dbReference type="ARBA" id="ARBA00023015"/>
    </source>
</evidence>
<dbReference type="AlphaFoldDB" id="A0AAW9QK34"/>
<dbReference type="InterPro" id="IPR036388">
    <property type="entry name" value="WH-like_DNA-bd_sf"/>
</dbReference>
<dbReference type="InterPro" id="IPR039425">
    <property type="entry name" value="RNA_pol_sigma-70-like"/>
</dbReference>
<evidence type="ECO:0000313" key="10">
    <source>
        <dbReference type="Proteomes" id="UP001336250"/>
    </source>
</evidence>
<keyword evidence="5 6" id="KW-0804">Transcription</keyword>
<dbReference type="Proteomes" id="UP001336250">
    <property type="component" value="Unassembled WGS sequence"/>
</dbReference>
<evidence type="ECO:0000256" key="3">
    <source>
        <dbReference type="ARBA" id="ARBA00023082"/>
    </source>
</evidence>
<dbReference type="SUPFAM" id="SSF88659">
    <property type="entry name" value="Sigma3 and sigma4 domains of RNA polymerase sigma factors"/>
    <property type="match status" value="1"/>
</dbReference>
<dbReference type="RefSeq" id="WP_332291200.1">
    <property type="nucleotide sequence ID" value="NZ_JAZIBG010000036.1"/>
</dbReference>
<comment type="similarity">
    <text evidence="1 6">Belongs to the sigma-70 factor family. ECF subfamily.</text>
</comment>
<keyword evidence="3 6" id="KW-0731">Sigma factor</keyword>
<reference evidence="9 10" key="1">
    <citation type="submission" date="2024-02" db="EMBL/GenBank/DDBJ databases">
        <title>Genome sequence of Aquincola sp. MAHUQ-54.</title>
        <authorList>
            <person name="Huq M.A."/>
        </authorList>
    </citation>
    <scope>NUCLEOTIDE SEQUENCE [LARGE SCALE GENOMIC DNA]</scope>
    <source>
        <strain evidence="9 10">MAHUQ-54</strain>
    </source>
</reference>
<dbReference type="GO" id="GO:0016987">
    <property type="term" value="F:sigma factor activity"/>
    <property type="evidence" value="ECO:0007669"/>
    <property type="project" value="UniProtKB-KW"/>
</dbReference>
<dbReference type="GO" id="GO:0003677">
    <property type="term" value="F:DNA binding"/>
    <property type="evidence" value="ECO:0007669"/>
    <property type="project" value="UniProtKB-KW"/>
</dbReference>
<evidence type="ECO:0000256" key="6">
    <source>
        <dbReference type="RuleBase" id="RU000716"/>
    </source>
</evidence>
<dbReference type="InterPro" id="IPR013249">
    <property type="entry name" value="RNA_pol_sigma70_r4_t2"/>
</dbReference>
<dbReference type="Pfam" id="PF04542">
    <property type="entry name" value="Sigma70_r2"/>
    <property type="match status" value="1"/>
</dbReference>
<dbReference type="SUPFAM" id="SSF88946">
    <property type="entry name" value="Sigma2 domain of RNA polymerase sigma factors"/>
    <property type="match status" value="1"/>
</dbReference>
<dbReference type="PANTHER" id="PTHR43133:SF62">
    <property type="entry name" value="RNA POLYMERASE SIGMA FACTOR SIGZ"/>
    <property type="match status" value="1"/>
</dbReference>
<dbReference type="InterPro" id="IPR007627">
    <property type="entry name" value="RNA_pol_sigma70_r2"/>
</dbReference>
<dbReference type="NCBIfam" id="TIGR02937">
    <property type="entry name" value="sigma70-ECF"/>
    <property type="match status" value="1"/>
</dbReference>
<keyword evidence="4 6" id="KW-0238">DNA-binding</keyword>
<evidence type="ECO:0000259" key="7">
    <source>
        <dbReference type="Pfam" id="PF04542"/>
    </source>
</evidence>
<dbReference type="PANTHER" id="PTHR43133">
    <property type="entry name" value="RNA POLYMERASE ECF-TYPE SIGMA FACTO"/>
    <property type="match status" value="1"/>
</dbReference>
<comment type="caution">
    <text evidence="9">The sequence shown here is derived from an EMBL/GenBank/DDBJ whole genome shotgun (WGS) entry which is preliminary data.</text>
</comment>
<dbReference type="InterPro" id="IPR013325">
    <property type="entry name" value="RNA_pol_sigma_r2"/>
</dbReference>
<dbReference type="InterPro" id="IPR014284">
    <property type="entry name" value="RNA_pol_sigma-70_dom"/>
</dbReference>
<dbReference type="CDD" id="cd06171">
    <property type="entry name" value="Sigma70_r4"/>
    <property type="match status" value="1"/>
</dbReference>
<dbReference type="InterPro" id="IPR013324">
    <property type="entry name" value="RNA_pol_sigma_r3/r4-like"/>
</dbReference>
<sequence>MDIARRHAAPVRRTPAARMSRLSVVTLQQGRGAMPKSDELNELASAVATHGDRQAFAALFKHFAPRVKAYLMRSGSAEALAEELAQETMVSVWRKAASFDPARAQVSTWIFTIARNLRIDHHRRQGGALAEGIAATAAPAADEADAPGLEPQTPCPLPALDEQVGAREREHGVRQALAQLPSEQAQLLRLSFFEGQPHAWIAGELQIPLGTVKSRIRLAVKQLRRLLDRFEP</sequence>
<name>A0AAW9QK34_9BURK</name>
<evidence type="ECO:0000256" key="4">
    <source>
        <dbReference type="ARBA" id="ARBA00023125"/>
    </source>
</evidence>
<dbReference type="Gene3D" id="1.10.10.10">
    <property type="entry name" value="Winged helix-like DNA-binding domain superfamily/Winged helix DNA-binding domain"/>
    <property type="match status" value="1"/>
</dbReference>
<dbReference type="Gene3D" id="1.10.1740.10">
    <property type="match status" value="1"/>
</dbReference>
<keyword evidence="2 6" id="KW-0805">Transcription regulation</keyword>
<protein>
    <recommendedName>
        <fullName evidence="6">RNA polymerase sigma factor</fullName>
    </recommendedName>
</protein>
<dbReference type="GO" id="GO:0006352">
    <property type="term" value="P:DNA-templated transcription initiation"/>
    <property type="evidence" value="ECO:0007669"/>
    <property type="project" value="InterPro"/>
</dbReference>
<dbReference type="InterPro" id="IPR000838">
    <property type="entry name" value="RNA_pol_sigma70_ECF_CS"/>
</dbReference>
<dbReference type="EMBL" id="JAZIBG010000036">
    <property type="protein sequence ID" value="MEF7615867.1"/>
    <property type="molecule type" value="Genomic_DNA"/>
</dbReference>
<evidence type="ECO:0000256" key="5">
    <source>
        <dbReference type="ARBA" id="ARBA00023163"/>
    </source>
</evidence>
<feature type="domain" description="RNA polymerase sigma-70 region 2" evidence="7">
    <location>
        <begin position="59"/>
        <end position="126"/>
    </location>
</feature>
<evidence type="ECO:0000259" key="8">
    <source>
        <dbReference type="Pfam" id="PF08281"/>
    </source>
</evidence>
<evidence type="ECO:0000313" key="9">
    <source>
        <dbReference type="EMBL" id="MEF7615867.1"/>
    </source>
</evidence>
<gene>
    <name evidence="9" type="ORF">V4F39_18275</name>
</gene>
<accession>A0AAW9QK34</accession>
<feature type="domain" description="RNA polymerase sigma factor 70 region 4 type 2" evidence="8">
    <location>
        <begin position="173"/>
        <end position="223"/>
    </location>
</feature>
<organism evidence="9 10">
    <name type="scientific">Aquincola agrisoli</name>
    <dbReference type="NCBI Taxonomy" id="3119538"/>
    <lineage>
        <taxon>Bacteria</taxon>
        <taxon>Pseudomonadati</taxon>
        <taxon>Pseudomonadota</taxon>
        <taxon>Betaproteobacteria</taxon>
        <taxon>Burkholderiales</taxon>
        <taxon>Sphaerotilaceae</taxon>
        <taxon>Aquincola</taxon>
    </lineage>
</organism>
<keyword evidence="10" id="KW-1185">Reference proteome</keyword>